<accession>A0ABM6RNE4</accession>
<dbReference type="NCBIfam" id="TIGR01484">
    <property type="entry name" value="HAD-SF-IIB"/>
    <property type="match status" value="1"/>
</dbReference>
<name>A0ABM6RNE4_9FIRM</name>
<dbReference type="InterPro" id="IPR023214">
    <property type="entry name" value="HAD_sf"/>
</dbReference>
<sequence length="272" mass="30633">MIRMIACDLDGTLLDEAAHVRPQAAHELHQLWLQGLHVVVATGRSWRTAVRVQRELGISGPIVAHNGAYVFNPALPQPDLYRHGVPITRTQEMMRWGFRHHAHLRCYLGYANPVLFTQFPPDYDVWQKPEDQVITEDTAIETEPLEILMLGNRKVTQFIDDFGYQGPDYELTVFSHIGYQEVNICAPRVTKAEGLQHLAHLYHIKPHEVLAIGDGMNDLPMLQWAGVSVAVGEGLEACHQVADYITPVPCSDPVSAALSWAWRKDLLRPLPT</sequence>
<dbReference type="Pfam" id="PF08282">
    <property type="entry name" value="Hydrolase_3"/>
    <property type="match status" value="1"/>
</dbReference>
<dbReference type="GO" id="GO:0016787">
    <property type="term" value="F:hydrolase activity"/>
    <property type="evidence" value="ECO:0007669"/>
    <property type="project" value="UniProtKB-KW"/>
</dbReference>
<dbReference type="PANTHER" id="PTHR10000">
    <property type="entry name" value="PHOSPHOSERINE PHOSPHATASE"/>
    <property type="match status" value="1"/>
</dbReference>
<keyword evidence="1" id="KW-0378">Hydrolase</keyword>
<dbReference type="PANTHER" id="PTHR10000:SF8">
    <property type="entry name" value="HAD SUPERFAMILY HYDROLASE-LIKE, TYPE 3"/>
    <property type="match status" value="1"/>
</dbReference>
<dbReference type="Gene3D" id="3.40.50.1000">
    <property type="entry name" value="HAD superfamily/HAD-like"/>
    <property type="match status" value="1"/>
</dbReference>
<keyword evidence="2" id="KW-1185">Reference proteome</keyword>
<dbReference type="InterPro" id="IPR036412">
    <property type="entry name" value="HAD-like_sf"/>
</dbReference>
<reference evidence="1 2" key="1">
    <citation type="journal article" date="2019" name="Sci. Rep.">
        <title>Sulfobacillus thermotolerans: new insights into resistance and metabolic capacities of acidophilic chemolithotrophs.</title>
        <authorList>
            <person name="Panyushkina A.E."/>
            <person name="Babenko V.V."/>
            <person name="Nikitina A.S."/>
            <person name="Selezneva O.V."/>
            <person name="Tsaplina I.A."/>
            <person name="Letarova M.A."/>
            <person name="Kostryukova E.S."/>
            <person name="Letarov A.V."/>
        </authorList>
    </citation>
    <scope>NUCLEOTIDE SEQUENCE [LARGE SCALE GENOMIC DNA]</scope>
    <source>
        <strain evidence="1 2">Kr1</strain>
    </source>
</reference>
<dbReference type="SUPFAM" id="SSF56784">
    <property type="entry name" value="HAD-like"/>
    <property type="match status" value="1"/>
</dbReference>
<dbReference type="InterPro" id="IPR006379">
    <property type="entry name" value="HAD-SF_hydro_IIB"/>
</dbReference>
<evidence type="ECO:0000313" key="1">
    <source>
        <dbReference type="EMBL" id="AUW92842.1"/>
    </source>
</evidence>
<dbReference type="EMBL" id="CP019454">
    <property type="protein sequence ID" value="AUW92842.1"/>
    <property type="molecule type" value="Genomic_DNA"/>
</dbReference>
<organism evidence="1 2">
    <name type="scientific">Sulfobacillus thermotolerans</name>
    <dbReference type="NCBI Taxonomy" id="338644"/>
    <lineage>
        <taxon>Bacteria</taxon>
        <taxon>Bacillati</taxon>
        <taxon>Bacillota</taxon>
        <taxon>Clostridia</taxon>
        <taxon>Eubacteriales</taxon>
        <taxon>Clostridiales Family XVII. Incertae Sedis</taxon>
        <taxon>Sulfobacillus</taxon>
    </lineage>
</organism>
<gene>
    <name evidence="1" type="ORF">BXT84_01805</name>
</gene>
<evidence type="ECO:0000313" key="2">
    <source>
        <dbReference type="Proteomes" id="UP000325292"/>
    </source>
</evidence>
<proteinExistence type="predicted"/>
<protein>
    <submittedName>
        <fullName evidence="1">HAD family hydrolase</fullName>
    </submittedName>
</protein>
<dbReference type="Proteomes" id="UP000325292">
    <property type="component" value="Chromosome"/>
</dbReference>
<dbReference type="Gene3D" id="3.30.1240.10">
    <property type="match status" value="1"/>
</dbReference>